<sequence>MSEKERIFIKQFNKYIDELTKEEWIAMNNEHCDGPLKKCK</sequence>
<dbReference type="AlphaFoldDB" id="A0A2K8NYM5"/>
<protein>
    <submittedName>
        <fullName evidence="1">Uncharacterized protein</fullName>
    </submittedName>
</protein>
<dbReference type="EMBL" id="CP024965">
    <property type="protein sequence ID" value="ATZ18897.1"/>
    <property type="molecule type" value="Genomic_DNA"/>
</dbReference>
<reference evidence="1 2" key="1">
    <citation type="submission" date="2017-11" db="EMBL/GenBank/DDBJ databases">
        <title>Genome sequence of Entomoplasma somnilux PYAN-1 (ATCC 49194).</title>
        <authorList>
            <person name="Lo W.-S."/>
            <person name="Gasparich G.E."/>
            <person name="Kuo C.-H."/>
        </authorList>
    </citation>
    <scope>NUCLEOTIDE SEQUENCE [LARGE SCALE GENOMIC DNA]</scope>
    <source>
        <strain evidence="1 2">PYAN-1</strain>
    </source>
</reference>
<dbReference type="KEGG" id="esx:ESOMN_v1c05150"/>
<dbReference type="Proteomes" id="UP000232230">
    <property type="component" value="Chromosome"/>
</dbReference>
<accession>A0A2K8NYM5</accession>
<evidence type="ECO:0000313" key="2">
    <source>
        <dbReference type="Proteomes" id="UP000232230"/>
    </source>
</evidence>
<gene>
    <name evidence="1" type="ORF">ESOMN_v1c05150</name>
</gene>
<name>A0A2K8NYM5_9MOLU</name>
<keyword evidence="2" id="KW-1185">Reference proteome</keyword>
<dbReference type="RefSeq" id="WP_267878388.1">
    <property type="nucleotide sequence ID" value="NZ_CP024965.1"/>
</dbReference>
<evidence type="ECO:0000313" key="1">
    <source>
        <dbReference type="EMBL" id="ATZ18897.1"/>
    </source>
</evidence>
<proteinExistence type="predicted"/>
<organism evidence="1 2">
    <name type="scientific">Williamsoniiplasma somnilux</name>
    <dbReference type="NCBI Taxonomy" id="215578"/>
    <lineage>
        <taxon>Bacteria</taxon>
        <taxon>Bacillati</taxon>
        <taxon>Mycoplasmatota</taxon>
        <taxon>Mollicutes</taxon>
        <taxon>Entomoplasmatales</taxon>
        <taxon>Williamsoniiplasma</taxon>
    </lineage>
</organism>